<accession>A0A6J4S3U5</accession>
<evidence type="ECO:0000259" key="3">
    <source>
        <dbReference type="PROSITE" id="PS51819"/>
    </source>
</evidence>
<reference evidence="4" key="1">
    <citation type="submission" date="2020-02" db="EMBL/GenBank/DDBJ databases">
        <authorList>
            <person name="Meier V. D."/>
        </authorList>
    </citation>
    <scope>NUCLEOTIDE SEQUENCE</scope>
    <source>
        <strain evidence="4">AVDCRST_MAG30</strain>
    </source>
</reference>
<dbReference type="Pfam" id="PF13669">
    <property type="entry name" value="Glyoxalase_4"/>
    <property type="match status" value="1"/>
</dbReference>
<dbReference type="NCBIfam" id="TIGR03081">
    <property type="entry name" value="metmalonyl_epim"/>
    <property type="match status" value="1"/>
</dbReference>
<dbReference type="EC" id="5.1.99.1" evidence="4"/>
<evidence type="ECO:0000256" key="1">
    <source>
        <dbReference type="ARBA" id="ARBA00009308"/>
    </source>
</evidence>
<dbReference type="InterPro" id="IPR029068">
    <property type="entry name" value="Glyas_Bleomycin-R_OHBP_Dase"/>
</dbReference>
<dbReference type="PANTHER" id="PTHR43048:SF3">
    <property type="entry name" value="METHYLMALONYL-COA EPIMERASE, MITOCHONDRIAL"/>
    <property type="match status" value="1"/>
</dbReference>
<dbReference type="PROSITE" id="PS51819">
    <property type="entry name" value="VOC"/>
    <property type="match status" value="1"/>
</dbReference>
<dbReference type="InterPro" id="IPR017515">
    <property type="entry name" value="MeMalonyl-CoA_epimerase"/>
</dbReference>
<name>A0A6J4S3U5_9ACTN</name>
<protein>
    <submittedName>
        <fullName evidence="4">Methylmalonyl-CoA epimerase @ Ethylmalonyl-CoA epimerase</fullName>
        <ecNumber evidence="4">5.1.99.1</ecNumber>
    </submittedName>
</protein>
<organism evidence="4">
    <name type="scientific">uncultured Solirubrobacteraceae bacterium</name>
    <dbReference type="NCBI Taxonomy" id="1162706"/>
    <lineage>
        <taxon>Bacteria</taxon>
        <taxon>Bacillati</taxon>
        <taxon>Actinomycetota</taxon>
        <taxon>Thermoleophilia</taxon>
        <taxon>Solirubrobacterales</taxon>
        <taxon>Solirubrobacteraceae</taxon>
        <taxon>environmental samples</taxon>
    </lineage>
</organism>
<dbReference type="Gene3D" id="3.10.180.10">
    <property type="entry name" value="2,3-Dihydroxybiphenyl 1,2-Dioxygenase, domain 1"/>
    <property type="match status" value="1"/>
</dbReference>
<comment type="similarity">
    <text evidence="1">Belongs to the methylmalonyl-CoA epimerase family.</text>
</comment>
<keyword evidence="4" id="KW-0413">Isomerase</keyword>
<dbReference type="PANTHER" id="PTHR43048">
    <property type="entry name" value="METHYLMALONYL-COA EPIMERASE"/>
    <property type="match status" value="1"/>
</dbReference>
<gene>
    <name evidence="4" type="ORF">AVDCRST_MAG30-1246</name>
</gene>
<evidence type="ECO:0000256" key="2">
    <source>
        <dbReference type="ARBA" id="ARBA00022723"/>
    </source>
</evidence>
<proteinExistence type="inferred from homology"/>
<dbReference type="CDD" id="cd07249">
    <property type="entry name" value="MMCE"/>
    <property type="match status" value="1"/>
</dbReference>
<dbReference type="AlphaFoldDB" id="A0A6J4S3U5"/>
<dbReference type="GO" id="GO:0046491">
    <property type="term" value="P:L-methylmalonyl-CoA metabolic process"/>
    <property type="evidence" value="ECO:0007669"/>
    <property type="project" value="TreeGrafter"/>
</dbReference>
<dbReference type="SUPFAM" id="SSF54593">
    <property type="entry name" value="Glyoxalase/Bleomycin resistance protein/Dihydroxybiphenyl dioxygenase"/>
    <property type="match status" value="1"/>
</dbReference>
<dbReference type="GO" id="GO:0046872">
    <property type="term" value="F:metal ion binding"/>
    <property type="evidence" value="ECO:0007669"/>
    <property type="project" value="UniProtKB-KW"/>
</dbReference>
<dbReference type="GO" id="GO:0004493">
    <property type="term" value="F:methylmalonyl-CoA epimerase activity"/>
    <property type="evidence" value="ECO:0007669"/>
    <property type="project" value="UniProtKB-EC"/>
</dbReference>
<sequence>MFGRIDHVGVAVTDLDEALDLYTNAYGLALVHRETVTEQGVEAALLDVGENHVELLAPLSEDTPVGKFLAKRGPGLHHVAYQTTDIESTLRMLQQSGLRLIDETPRTGIRRSRVAFLHPSASGGVLTEIVEPAEVHA</sequence>
<keyword evidence="2" id="KW-0479">Metal-binding</keyword>
<dbReference type="InterPro" id="IPR051785">
    <property type="entry name" value="MMCE/EMCE_epimerase"/>
</dbReference>
<dbReference type="InterPro" id="IPR037523">
    <property type="entry name" value="VOC_core"/>
</dbReference>
<feature type="domain" description="VOC" evidence="3">
    <location>
        <begin position="4"/>
        <end position="132"/>
    </location>
</feature>
<dbReference type="EMBL" id="CADCVS010000184">
    <property type="protein sequence ID" value="CAA9488545.1"/>
    <property type="molecule type" value="Genomic_DNA"/>
</dbReference>
<evidence type="ECO:0000313" key="4">
    <source>
        <dbReference type="EMBL" id="CAA9488545.1"/>
    </source>
</evidence>